<dbReference type="InterPro" id="IPR002495">
    <property type="entry name" value="Glyco_trans_8"/>
</dbReference>
<sequence>MISKVPVVLAFTPNYFVPACVTITSILQGSGSVSFHFISLLSEPLPEYMKEKLIRIGGHRATYSFINLEGQLQDIYIDEQYTVAASYRLLLPRLLSEYAKVLYIDCDIIVNNNLSELYRLDLQGNYLAGVFEVPLDFQIPYMEELGCNPEEYMNSGFLLMDLQKMREDGLVEQFMKASKVDYLQFPDQDVLNQVCQGRILGLPPYNNSIRTFFLPQYRERFLAMYSPKDLLDVNRKGNIHYTGTKPWEAFTIRFVDWWRVYWTLPKEIKQEWKMNKKLHYMAMLLNTRAGSKALRSIQAIYRKIKYSS</sequence>
<organism evidence="4 5">
    <name type="scientific">Sphingobacterium corticibacterium</name>
    <dbReference type="NCBI Taxonomy" id="2484746"/>
    <lineage>
        <taxon>Bacteria</taxon>
        <taxon>Pseudomonadati</taxon>
        <taxon>Bacteroidota</taxon>
        <taxon>Sphingobacteriia</taxon>
        <taxon>Sphingobacteriales</taxon>
        <taxon>Sphingobacteriaceae</taxon>
        <taxon>Sphingobacterium</taxon>
    </lineage>
</organism>
<dbReference type="GO" id="GO:0046872">
    <property type="term" value="F:metal ion binding"/>
    <property type="evidence" value="ECO:0007669"/>
    <property type="project" value="UniProtKB-KW"/>
</dbReference>
<keyword evidence="2 4" id="KW-0808">Transferase</keyword>
<dbReference type="OrthoDB" id="695971at2"/>
<evidence type="ECO:0000313" key="4">
    <source>
        <dbReference type="EMBL" id="RZF61680.1"/>
    </source>
</evidence>
<dbReference type="RefSeq" id="WP_130139909.1">
    <property type="nucleotide sequence ID" value="NZ_SGIT01000001.1"/>
</dbReference>
<dbReference type="CDD" id="cd04194">
    <property type="entry name" value="GT8_A4GalT_like"/>
    <property type="match status" value="1"/>
</dbReference>
<dbReference type="Gene3D" id="3.90.550.10">
    <property type="entry name" value="Spore Coat Polysaccharide Biosynthesis Protein SpsA, Chain A"/>
    <property type="match status" value="1"/>
</dbReference>
<comment type="caution">
    <text evidence="4">The sequence shown here is derived from an EMBL/GenBank/DDBJ whole genome shotgun (WGS) entry which is preliminary data.</text>
</comment>
<dbReference type="InterPro" id="IPR029044">
    <property type="entry name" value="Nucleotide-diphossugar_trans"/>
</dbReference>
<evidence type="ECO:0000256" key="2">
    <source>
        <dbReference type="ARBA" id="ARBA00022679"/>
    </source>
</evidence>
<dbReference type="AlphaFoldDB" id="A0A4Q6XND7"/>
<keyword evidence="1" id="KW-0328">Glycosyltransferase</keyword>
<protein>
    <submittedName>
        <fullName evidence="4">Glycosyltransferase family 8 protein</fullName>
    </submittedName>
</protein>
<dbReference type="EMBL" id="SGIT01000001">
    <property type="protein sequence ID" value="RZF61680.1"/>
    <property type="molecule type" value="Genomic_DNA"/>
</dbReference>
<keyword evidence="3" id="KW-0479">Metal-binding</keyword>
<keyword evidence="5" id="KW-1185">Reference proteome</keyword>
<evidence type="ECO:0000256" key="3">
    <source>
        <dbReference type="ARBA" id="ARBA00022723"/>
    </source>
</evidence>
<dbReference type="InterPro" id="IPR050748">
    <property type="entry name" value="Glycosyltrans_8_dom-fam"/>
</dbReference>
<proteinExistence type="predicted"/>
<name>A0A4Q6XND7_9SPHI</name>
<accession>A0A4Q6XND7</accession>
<evidence type="ECO:0000256" key="1">
    <source>
        <dbReference type="ARBA" id="ARBA00022676"/>
    </source>
</evidence>
<reference evidence="4 5" key="1">
    <citation type="submission" date="2019-02" db="EMBL/GenBank/DDBJ databases">
        <authorList>
            <person name="Li Y."/>
        </authorList>
    </citation>
    <scope>NUCLEOTIDE SEQUENCE [LARGE SCALE GENOMIC DNA]</scope>
    <source>
        <strain evidence="4 5">30C10-4-7</strain>
    </source>
</reference>
<dbReference type="PANTHER" id="PTHR13778">
    <property type="entry name" value="GLYCOSYLTRANSFERASE 8 DOMAIN-CONTAINING PROTEIN"/>
    <property type="match status" value="1"/>
</dbReference>
<dbReference type="PANTHER" id="PTHR13778:SF47">
    <property type="entry name" value="LIPOPOLYSACCHARIDE 1,3-GALACTOSYLTRANSFERASE"/>
    <property type="match status" value="1"/>
</dbReference>
<dbReference type="Proteomes" id="UP000292855">
    <property type="component" value="Unassembled WGS sequence"/>
</dbReference>
<evidence type="ECO:0000313" key="5">
    <source>
        <dbReference type="Proteomes" id="UP000292855"/>
    </source>
</evidence>
<gene>
    <name evidence="4" type="ORF">EWE74_02225</name>
</gene>
<dbReference type="GO" id="GO:0016757">
    <property type="term" value="F:glycosyltransferase activity"/>
    <property type="evidence" value="ECO:0007669"/>
    <property type="project" value="UniProtKB-KW"/>
</dbReference>
<dbReference type="Pfam" id="PF01501">
    <property type="entry name" value="Glyco_transf_8"/>
    <property type="match status" value="1"/>
</dbReference>
<dbReference type="SUPFAM" id="SSF53448">
    <property type="entry name" value="Nucleotide-diphospho-sugar transferases"/>
    <property type="match status" value="1"/>
</dbReference>